<sequence>MSDFSRVPIAPPPAPCKRYRFRPYSPDTVKIPVFAHELLWSEEDGIRVPGQAALLRVPLGWLVCRPRQVFPSPDPTAQNIELMFWSPLEADLLALKPGLFQ</sequence>
<name>A0AAE1DHD3_9GAST</name>
<protein>
    <submittedName>
        <fullName evidence="1">Uncharacterized protein</fullName>
    </submittedName>
</protein>
<keyword evidence="2" id="KW-1185">Reference proteome</keyword>
<proteinExistence type="predicted"/>
<dbReference type="AlphaFoldDB" id="A0AAE1DHD3"/>
<comment type="caution">
    <text evidence="1">The sequence shown here is derived from an EMBL/GenBank/DDBJ whole genome shotgun (WGS) entry which is preliminary data.</text>
</comment>
<reference evidence="1" key="1">
    <citation type="journal article" date="2023" name="G3 (Bethesda)">
        <title>A reference genome for the long-term kleptoplast-retaining sea slug Elysia crispata morphotype clarki.</title>
        <authorList>
            <person name="Eastman K.E."/>
            <person name="Pendleton A.L."/>
            <person name="Shaikh M.A."/>
            <person name="Suttiyut T."/>
            <person name="Ogas R."/>
            <person name="Tomko P."/>
            <person name="Gavelis G."/>
            <person name="Widhalm J.R."/>
            <person name="Wisecaver J.H."/>
        </authorList>
    </citation>
    <scope>NUCLEOTIDE SEQUENCE</scope>
    <source>
        <strain evidence="1">ECLA1</strain>
    </source>
</reference>
<accession>A0AAE1DHD3</accession>
<dbReference type="EMBL" id="JAWDGP010003807">
    <property type="protein sequence ID" value="KAK3770582.1"/>
    <property type="molecule type" value="Genomic_DNA"/>
</dbReference>
<evidence type="ECO:0000313" key="2">
    <source>
        <dbReference type="Proteomes" id="UP001283361"/>
    </source>
</evidence>
<organism evidence="1 2">
    <name type="scientific">Elysia crispata</name>
    <name type="common">lettuce slug</name>
    <dbReference type="NCBI Taxonomy" id="231223"/>
    <lineage>
        <taxon>Eukaryota</taxon>
        <taxon>Metazoa</taxon>
        <taxon>Spiralia</taxon>
        <taxon>Lophotrochozoa</taxon>
        <taxon>Mollusca</taxon>
        <taxon>Gastropoda</taxon>
        <taxon>Heterobranchia</taxon>
        <taxon>Euthyneura</taxon>
        <taxon>Panpulmonata</taxon>
        <taxon>Sacoglossa</taxon>
        <taxon>Placobranchoidea</taxon>
        <taxon>Plakobranchidae</taxon>
        <taxon>Elysia</taxon>
    </lineage>
</organism>
<gene>
    <name evidence="1" type="ORF">RRG08_029500</name>
</gene>
<evidence type="ECO:0000313" key="1">
    <source>
        <dbReference type="EMBL" id="KAK3770582.1"/>
    </source>
</evidence>
<dbReference type="Proteomes" id="UP001283361">
    <property type="component" value="Unassembled WGS sequence"/>
</dbReference>